<evidence type="ECO:0000313" key="3">
    <source>
        <dbReference type="Proteomes" id="UP000823749"/>
    </source>
</evidence>
<dbReference type="InterPro" id="IPR012442">
    <property type="entry name" value="DUF1645_plant"/>
</dbReference>
<evidence type="ECO:0000313" key="2">
    <source>
        <dbReference type="EMBL" id="KAG5526497.1"/>
    </source>
</evidence>
<feature type="compositionally biased region" description="Basic and acidic residues" evidence="1">
    <location>
        <begin position="169"/>
        <end position="184"/>
    </location>
</feature>
<dbReference type="EMBL" id="JACTNZ010000011">
    <property type="protein sequence ID" value="KAG5526497.1"/>
    <property type="molecule type" value="Genomic_DNA"/>
</dbReference>
<proteinExistence type="predicted"/>
<feature type="compositionally biased region" description="Low complexity" evidence="1">
    <location>
        <begin position="35"/>
        <end position="48"/>
    </location>
</feature>
<sequence length="337" mass="37004">MEVIMIPSPSVDSDFHSASAPTSPTRTFNTSPDGSVTTSASSPSTTPSHWELKHALPKPQDNKSSNHDDDDSFEFHFSGQLQRTADELFDSGKIKPLKPPPPPNGLADSLESPSNTKNQIEVLSPLNKKCDSGQLAAAMEQSHCTSYSAKTDLYVLSLPGLQNPMSQENRNERTEKRERGRERTYNSSASSRKQRGTRSLSPFKFSESCRKFSNPLPPSKAKDSSSKKWKLRDLWLKKSNEEEVLKKYSVMKKSSGGGGEDVKESSFGSTESGGGGVRRRGVVSAHERHYAAKKAAAEEMRRKTVLPYKHGLLGCMGFNFNPAVHEISRGIGSLTRG</sequence>
<accession>A0AAV6ICR2</accession>
<dbReference type="AlphaFoldDB" id="A0AAV6ICR2"/>
<dbReference type="Proteomes" id="UP000823749">
    <property type="component" value="Chromosome 11"/>
</dbReference>
<dbReference type="PANTHER" id="PTHR33095">
    <property type="entry name" value="OS07G0619500 PROTEIN"/>
    <property type="match status" value="1"/>
</dbReference>
<name>A0AAV6ICR2_9ERIC</name>
<evidence type="ECO:0008006" key="4">
    <source>
        <dbReference type="Google" id="ProtNLM"/>
    </source>
</evidence>
<keyword evidence="3" id="KW-1185">Reference proteome</keyword>
<feature type="region of interest" description="Disordered" evidence="1">
    <location>
        <begin position="158"/>
        <end position="204"/>
    </location>
</feature>
<organism evidence="2 3">
    <name type="scientific">Rhododendron griersonianum</name>
    <dbReference type="NCBI Taxonomy" id="479676"/>
    <lineage>
        <taxon>Eukaryota</taxon>
        <taxon>Viridiplantae</taxon>
        <taxon>Streptophyta</taxon>
        <taxon>Embryophyta</taxon>
        <taxon>Tracheophyta</taxon>
        <taxon>Spermatophyta</taxon>
        <taxon>Magnoliopsida</taxon>
        <taxon>eudicotyledons</taxon>
        <taxon>Gunneridae</taxon>
        <taxon>Pentapetalae</taxon>
        <taxon>asterids</taxon>
        <taxon>Ericales</taxon>
        <taxon>Ericaceae</taxon>
        <taxon>Ericoideae</taxon>
        <taxon>Rhodoreae</taxon>
        <taxon>Rhododendron</taxon>
    </lineage>
</organism>
<feature type="compositionally biased region" description="Polar residues" evidence="1">
    <location>
        <begin position="111"/>
        <end position="121"/>
    </location>
</feature>
<comment type="caution">
    <text evidence="2">The sequence shown here is derived from an EMBL/GenBank/DDBJ whole genome shotgun (WGS) entry which is preliminary data.</text>
</comment>
<feature type="region of interest" description="Disordered" evidence="1">
    <location>
        <begin position="1"/>
        <end position="125"/>
    </location>
</feature>
<dbReference type="Pfam" id="PF07816">
    <property type="entry name" value="DUF1645"/>
    <property type="match status" value="1"/>
</dbReference>
<feature type="region of interest" description="Disordered" evidence="1">
    <location>
        <begin position="252"/>
        <end position="284"/>
    </location>
</feature>
<feature type="compositionally biased region" description="Basic and acidic residues" evidence="1">
    <location>
        <begin position="50"/>
        <end position="67"/>
    </location>
</feature>
<feature type="compositionally biased region" description="Polar residues" evidence="1">
    <location>
        <begin position="19"/>
        <end position="34"/>
    </location>
</feature>
<reference evidence="2" key="1">
    <citation type="submission" date="2020-08" db="EMBL/GenBank/DDBJ databases">
        <title>Plant Genome Project.</title>
        <authorList>
            <person name="Zhang R.-G."/>
        </authorList>
    </citation>
    <scope>NUCLEOTIDE SEQUENCE</scope>
    <source>
        <strain evidence="2">WSP0</strain>
        <tissue evidence="2">Leaf</tissue>
    </source>
</reference>
<evidence type="ECO:0000256" key="1">
    <source>
        <dbReference type="SAM" id="MobiDB-lite"/>
    </source>
</evidence>
<protein>
    <recommendedName>
        <fullName evidence="4">Calmodulin-binding protein</fullName>
    </recommendedName>
</protein>
<dbReference type="PANTHER" id="PTHR33095:SF81">
    <property type="entry name" value="OS07G0619500 PROTEIN"/>
    <property type="match status" value="1"/>
</dbReference>
<gene>
    <name evidence="2" type="ORF">RHGRI_032690</name>
</gene>
<feature type="compositionally biased region" description="Basic and acidic residues" evidence="1">
    <location>
        <begin position="84"/>
        <end position="93"/>
    </location>
</feature>